<evidence type="ECO:0000256" key="1">
    <source>
        <dbReference type="SAM" id="SignalP"/>
    </source>
</evidence>
<feature type="signal peptide" evidence="1">
    <location>
        <begin position="1"/>
        <end position="17"/>
    </location>
</feature>
<gene>
    <name evidence="2" type="ORF">EHO60_13915</name>
</gene>
<feature type="chain" id="PRO_5020865317" description="Peptidase A1 domain-containing protein" evidence="1">
    <location>
        <begin position="18"/>
        <end position="159"/>
    </location>
</feature>
<dbReference type="Proteomes" id="UP000298458">
    <property type="component" value="Unassembled WGS sequence"/>
</dbReference>
<dbReference type="EMBL" id="RQET01000010">
    <property type="protein sequence ID" value="TGK08678.1"/>
    <property type="molecule type" value="Genomic_DNA"/>
</dbReference>
<organism evidence="2 3">
    <name type="scientific">Leptospira fletcheri</name>
    <dbReference type="NCBI Taxonomy" id="2484981"/>
    <lineage>
        <taxon>Bacteria</taxon>
        <taxon>Pseudomonadati</taxon>
        <taxon>Spirochaetota</taxon>
        <taxon>Spirochaetia</taxon>
        <taxon>Leptospirales</taxon>
        <taxon>Leptospiraceae</taxon>
        <taxon>Leptospira</taxon>
    </lineage>
</organism>
<evidence type="ECO:0000313" key="2">
    <source>
        <dbReference type="EMBL" id="TGK08678.1"/>
    </source>
</evidence>
<accession>A0A4R9GAC7</accession>
<dbReference type="OrthoDB" id="329553at2"/>
<name>A0A4R9GAC7_9LEPT</name>
<protein>
    <recommendedName>
        <fullName evidence="4">Peptidase A1 domain-containing protein</fullName>
    </recommendedName>
</protein>
<dbReference type="RefSeq" id="WP_135768824.1">
    <property type="nucleotide sequence ID" value="NZ_RQET01000010.1"/>
</dbReference>
<reference evidence="2" key="1">
    <citation type="journal article" date="2019" name="PLoS Negl. Trop. Dis.">
        <title>Revisiting the worldwide diversity of Leptospira species in the environment.</title>
        <authorList>
            <person name="Vincent A.T."/>
            <person name="Schiettekatte O."/>
            <person name="Bourhy P."/>
            <person name="Veyrier F.J."/>
            <person name="Picardeau M."/>
        </authorList>
    </citation>
    <scope>NUCLEOTIDE SEQUENCE [LARGE SCALE GENOMIC DNA]</scope>
    <source>
        <strain evidence="2">SSW15</strain>
    </source>
</reference>
<evidence type="ECO:0000313" key="3">
    <source>
        <dbReference type="Proteomes" id="UP000298458"/>
    </source>
</evidence>
<comment type="caution">
    <text evidence="2">The sequence shown here is derived from an EMBL/GenBank/DDBJ whole genome shotgun (WGS) entry which is preliminary data.</text>
</comment>
<evidence type="ECO:0008006" key="4">
    <source>
        <dbReference type="Google" id="ProtNLM"/>
    </source>
</evidence>
<proteinExistence type="predicted"/>
<keyword evidence="3" id="KW-1185">Reference proteome</keyword>
<sequence>MQFQTFPILLFLLPAFLATCHNKSSSTTENDSAAALLYSAYGASFTPNPTGGCADSSVPNIVRGSSVTITSQNYTYYFYKFTGDNTATETFTVSVSSGEADLWIGASGYSMTPSDFSQVEYRSENVGNDSISGVSTANLAIRCVVVPVSTGGGFTLTVQ</sequence>
<dbReference type="AlphaFoldDB" id="A0A4R9GAC7"/>
<keyword evidence="1" id="KW-0732">Signal</keyword>